<protein>
    <recommendedName>
        <fullName evidence="6">DUF481 domain-containing protein</fullName>
    </recommendedName>
</protein>
<dbReference type="EMBL" id="NQJF01000006">
    <property type="protein sequence ID" value="OYD24638.1"/>
    <property type="molecule type" value="Genomic_DNA"/>
</dbReference>
<dbReference type="EMBL" id="SODO01000005">
    <property type="protein sequence ID" value="TDW59380.1"/>
    <property type="molecule type" value="Genomic_DNA"/>
</dbReference>
<keyword evidence="5" id="KW-1185">Reference proteome</keyword>
<evidence type="ECO:0000256" key="1">
    <source>
        <dbReference type="SAM" id="SignalP"/>
    </source>
</evidence>
<feature type="signal peptide" evidence="1">
    <location>
        <begin position="1"/>
        <end position="18"/>
    </location>
</feature>
<evidence type="ECO:0000313" key="3">
    <source>
        <dbReference type="EMBL" id="TDW59380.1"/>
    </source>
</evidence>
<feature type="chain" id="PRO_5013076565" description="DUF481 domain-containing protein" evidence="1">
    <location>
        <begin position="19"/>
        <end position="327"/>
    </location>
</feature>
<evidence type="ECO:0008006" key="6">
    <source>
        <dbReference type="Google" id="ProtNLM"/>
    </source>
</evidence>
<proteinExistence type="predicted"/>
<name>A0A235CJ58_9GAMM</name>
<dbReference type="Proteomes" id="UP000243640">
    <property type="component" value="Unassembled WGS sequence"/>
</dbReference>
<accession>A0A235CJ58</accession>
<gene>
    <name evidence="2" type="ORF">B6S09_08400</name>
    <name evidence="3" type="ORF">LY04_01629</name>
</gene>
<dbReference type="RefSeq" id="WP_094278055.1">
    <property type="nucleotide sequence ID" value="NZ_JBLWZI010000005.1"/>
</dbReference>
<evidence type="ECO:0000313" key="2">
    <source>
        <dbReference type="EMBL" id="OYD24638.1"/>
    </source>
</evidence>
<comment type="caution">
    <text evidence="2">The sequence shown here is derived from an EMBL/GenBank/DDBJ whole genome shotgun (WGS) entry which is preliminary data.</text>
</comment>
<sequence>MNKLLLLTALLLSGTGYAEENPEGDSDLPLWVADKITPVHDSVTNWLDNSARNIDNFFGNDDSLTIENGSYLRFSQEFSWHERDDFGSDTALRLRLDLPTTEERLRILIESDPEEAQGTLAEQGANTARNNNDFSSDNFLIGLRRLSSRDKREHWRFDAGAGIKVKLPLDPYVRFSGERQWLMEDSPWVLDSWNRVSWFNEEGYSARSRWDLGRPLSDTQHLRFITNVQWQEEVDTLEYSEGIEFNHLLGTRSAIRYAAVAVGRSASSPRLHDYYLLSHYRRNLHKEILFVDFIPELHFPREQDYDAEFGITLRLELLFRADLSWGR</sequence>
<keyword evidence="1" id="KW-0732">Signal</keyword>
<evidence type="ECO:0000313" key="4">
    <source>
        <dbReference type="Proteomes" id="UP000243640"/>
    </source>
</evidence>
<dbReference type="AlphaFoldDB" id="A0A235CJ58"/>
<reference evidence="3 5" key="2">
    <citation type="submission" date="2019-03" db="EMBL/GenBank/DDBJ databases">
        <title>Genomic Encyclopedia of Archaeal and Bacterial Type Strains, Phase II (KMG-II): from individual species to whole genera.</title>
        <authorList>
            <person name="Goeker M."/>
        </authorList>
    </citation>
    <scope>NUCLEOTIDE SEQUENCE [LARGE SCALE GENOMIC DNA]</scope>
    <source>
        <strain evidence="3 5">DSM 15594</strain>
    </source>
</reference>
<dbReference type="Proteomes" id="UP000295058">
    <property type="component" value="Unassembled WGS sequence"/>
</dbReference>
<dbReference type="OrthoDB" id="9342527at2"/>
<evidence type="ECO:0000313" key="5">
    <source>
        <dbReference type="Proteomes" id="UP000295058"/>
    </source>
</evidence>
<reference evidence="2 4" key="1">
    <citation type="submission" date="2017-08" db="EMBL/GenBank/DDBJ databases">
        <title>Draft Genome Sequence of the Marine Bacterium Oceanimonas baumannii ATCC 700832.</title>
        <authorList>
            <person name="Mcclelland W.D."/>
            <person name="Brennan M.A."/>
            <person name="Trachtenberg A.M."/>
            <person name="Maclea K.S."/>
        </authorList>
    </citation>
    <scope>NUCLEOTIDE SEQUENCE [LARGE SCALE GENOMIC DNA]</scope>
    <source>
        <strain evidence="2 4">ATCC 700832</strain>
    </source>
</reference>
<organism evidence="2 4">
    <name type="scientific">Oceanimonas baumannii</name>
    <dbReference type="NCBI Taxonomy" id="129578"/>
    <lineage>
        <taxon>Bacteria</taxon>
        <taxon>Pseudomonadati</taxon>
        <taxon>Pseudomonadota</taxon>
        <taxon>Gammaproteobacteria</taxon>
        <taxon>Aeromonadales</taxon>
        <taxon>Aeromonadaceae</taxon>
        <taxon>Oceanimonas</taxon>
    </lineage>
</organism>